<feature type="compositionally biased region" description="Low complexity" evidence="1">
    <location>
        <begin position="88"/>
        <end position="98"/>
    </location>
</feature>
<comment type="caution">
    <text evidence="3">The sequence shown here is derived from an EMBL/GenBank/DDBJ whole genome shotgun (WGS) entry which is preliminary data.</text>
</comment>
<protein>
    <submittedName>
        <fullName evidence="3">Uncharacterized protein</fullName>
    </submittedName>
</protein>
<accession>A0ABN2Q016</accession>
<keyword evidence="2" id="KW-0812">Transmembrane</keyword>
<evidence type="ECO:0000256" key="1">
    <source>
        <dbReference type="SAM" id="MobiDB-lite"/>
    </source>
</evidence>
<gene>
    <name evidence="3" type="ORF">GCM10009754_03930</name>
</gene>
<feature type="region of interest" description="Disordered" evidence="1">
    <location>
        <begin position="71"/>
        <end position="105"/>
    </location>
</feature>
<dbReference type="EMBL" id="BAAANN010000002">
    <property type="protein sequence ID" value="GAA1940028.1"/>
    <property type="molecule type" value="Genomic_DNA"/>
</dbReference>
<organism evidence="3 4">
    <name type="scientific">Amycolatopsis minnesotensis</name>
    <dbReference type="NCBI Taxonomy" id="337894"/>
    <lineage>
        <taxon>Bacteria</taxon>
        <taxon>Bacillati</taxon>
        <taxon>Actinomycetota</taxon>
        <taxon>Actinomycetes</taxon>
        <taxon>Pseudonocardiales</taxon>
        <taxon>Pseudonocardiaceae</taxon>
        <taxon>Amycolatopsis</taxon>
    </lineage>
</organism>
<keyword evidence="4" id="KW-1185">Reference proteome</keyword>
<dbReference type="Proteomes" id="UP001501116">
    <property type="component" value="Unassembled WGS sequence"/>
</dbReference>
<feature type="transmembrane region" description="Helical" evidence="2">
    <location>
        <begin position="20"/>
        <end position="46"/>
    </location>
</feature>
<sequence length="105" mass="11184">MPWDSLAGEGRVVPFEGYLVSLLGLSAKALLVVLGVLFLIFAAGWLTQRQQLNNGKGAPFKIKLPFYHVESGPGDDLKSPSPPPLEPPTDGAKTTATKETAEPEP</sequence>
<proteinExistence type="predicted"/>
<name>A0ABN2Q016_9PSEU</name>
<reference evidence="3 4" key="1">
    <citation type="journal article" date="2019" name="Int. J. Syst. Evol. Microbiol.">
        <title>The Global Catalogue of Microorganisms (GCM) 10K type strain sequencing project: providing services to taxonomists for standard genome sequencing and annotation.</title>
        <authorList>
            <consortium name="The Broad Institute Genomics Platform"/>
            <consortium name="The Broad Institute Genome Sequencing Center for Infectious Disease"/>
            <person name="Wu L."/>
            <person name="Ma J."/>
        </authorList>
    </citation>
    <scope>NUCLEOTIDE SEQUENCE [LARGE SCALE GENOMIC DNA]</scope>
    <source>
        <strain evidence="3 4">JCM 14545</strain>
    </source>
</reference>
<keyword evidence="2" id="KW-1133">Transmembrane helix</keyword>
<evidence type="ECO:0000313" key="3">
    <source>
        <dbReference type="EMBL" id="GAA1940028.1"/>
    </source>
</evidence>
<evidence type="ECO:0000256" key="2">
    <source>
        <dbReference type="SAM" id="Phobius"/>
    </source>
</evidence>
<evidence type="ECO:0000313" key="4">
    <source>
        <dbReference type="Proteomes" id="UP001501116"/>
    </source>
</evidence>
<keyword evidence="2" id="KW-0472">Membrane</keyword>